<comment type="caution">
    <text evidence="2">The sequence shown here is derived from an EMBL/GenBank/DDBJ whole genome shotgun (WGS) entry which is preliminary data.</text>
</comment>
<dbReference type="Pfam" id="PF13360">
    <property type="entry name" value="PQQ_2"/>
    <property type="match status" value="1"/>
</dbReference>
<dbReference type="PATRIC" id="fig|1121022.4.peg.487"/>
<dbReference type="PANTHER" id="PTHR34512">
    <property type="entry name" value="CELL SURFACE PROTEIN"/>
    <property type="match status" value="1"/>
</dbReference>
<evidence type="ECO:0000313" key="2">
    <source>
        <dbReference type="EMBL" id="ESQ94390.1"/>
    </source>
</evidence>
<evidence type="ECO:0000259" key="1">
    <source>
        <dbReference type="Pfam" id="PF13360"/>
    </source>
</evidence>
<accession>V4Q945</accession>
<sequence>MENALMNSSKVHAKGFGSKVSGLKAASLLALTAAISLSGCATVEKVNPFKNRNSDQGAVASQGQRISIVAFDQKLTPSKSLKGIGYYLPEPAAVAIWPVAGGPDTLVQNADAAKNFKVAWTKSIGAASKGGNQVLAQPVSDGQTIYTLDAEARVSAFEVATGRQVWSVDLNPKNKRDKTAFGGGLALSDGKLYVTSGFRFVEALDATTGAEIWKKDVDTQIHAAPTVNATHIFATDVDNQVFAFDRTTGEMAWTYQAIAEPARLQKSSTPLVSGDIVYTPFSSGELVALSTATGDPVWQQVLAQSNRTNALSEIRDISGRPVLYNGVVFAASHSGVFQAMDAKTGVPKWKVDTDSVNTPWVAGDVVFLVSLQGELLCVSRESGQIYWIKDMNAGIQKTKKGFFGLGREKTVGKLPLWSGPFMASNRLVMVNSLGEAVAFDPKTGERQETIKLGDAAYIAPIAVGDKLFVVTNDAKLVAIH</sequence>
<dbReference type="InterPro" id="IPR015943">
    <property type="entry name" value="WD40/YVTN_repeat-like_dom_sf"/>
</dbReference>
<dbReference type="eggNOG" id="COG1520">
    <property type="taxonomic scope" value="Bacteria"/>
</dbReference>
<proteinExistence type="predicted"/>
<reference evidence="2 3" key="1">
    <citation type="journal article" date="2014" name="Nature">
        <title>Sequential evolution of bacterial morphology by co-option of a developmental regulator.</title>
        <authorList>
            <person name="Jiang C."/>
            <person name="Brown P.J."/>
            <person name="Ducret A."/>
            <person name="Brun Y.V."/>
        </authorList>
    </citation>
    <scope>NUCLEOTIDE SEQUENCE [LARGE SCALE GENOMIC DNA]</scope>
    <source>
        <strain evidence="2 3">DSM 16100</strain>
    </source>
</reference>
<dbReference type="InterPro" id="IPR002372">
    <property type="entry name" value="PQQ_rpt_dom"/>
</dbReference>
<organism evidence="2 3">
    <name type="scientific">Asticcacaulis benevestitus DSM 16100 = ATCC BAA-896</name>
    <dbReference type="NCBI Taxonomy" id="1121022"/>
    <lineage>
        <taxon>Bacteria</taxon>
        <taxon>Pseudomonadati</taxon>
        <taxon>Pseudomonadota</taxon>
        <taxon>Alphaproteobacteria</taxon>
        <taxon>Caulobacterales</taxon>
        <taxon>Caulobacteraceae</taxon>
        <taxon>Asticcacaulis</taxon>
    </lineage>
</organism>
<dbReference type="PANTHER" id="PTHR34512:SF30">
    <property type="entry name" value="OUTER MEMBRANE PROTEIN ASSEMBLY FACTOR BAMB"/>
    <property type="match status" value="1"/>
</dbReference>
<dbReference type="AlphaFoldDB" id="V4Q945"/>
<evidence type="ECO:0000313" key="3">
    <source>
        <dbReference type="Proteomes" id="UP000017837"/>
    </source>
</evidence>
<protein>
    <recommendedName>
        <fullName evidence="1">Pyrrolo-quinoline quinone repeat domain-containing protein</fullName>
    </recommendedName>
</protein>
<name>V4Q945_9CAUL</name>
<dbReference type="STRING" id="1121022.GCA_000376105_00333"/>
<feature type="domain" description="Pyrrolo-quinoline quinone repeat" evidence="1">
    <location>
        <begin position="151"/>
        <end position="388"/>
    </location>
</feature>
<keyword evidence="3" id="KW-1185">Reference proteome</keyword>
<dbReference type="EMBL" id="AWGB01000004">
    <property type="protein sequence ID" value="ESQ94390.1"/>
    <property type="molecule type" value="Genomic_DNA"/>
</dbReference>
<dbReference type="Gene3D" id="2.130.10.10">
    <property type="entry name" value="YVTN repeat-like/Quinoprotein amine dehydrogenase"/>
    <property type="match status" value="1"/>
</dbReference>
<dbReference type="Proteomes" id="UP000017837">
    <property type="component" value="Unassembled WGS sequence"/>
</dbReference>
<gene>
    <name evidence="2" type="ORF">ABENE_02470</name>
</gene>
<dbReference type="InterPro" id="IPR018391">
    <property type="entry name" value="PQQ_b-propeller_rpt"/>
</dbReference>
<dbReference type="InterPro" id="IPR011047">
    <property type="entry name" value="Quinoprotein_ADH-like_sf"/>
</dbReference>
<dbReference type="RefSeq" id="WP_018080011.1">
    <property type="nucleotide sequence ID" value="NZ_AQWM01000001.1"/>
</dbReference>
<dbReference type="SMART" id="SM00564">
    <property type="entry name" value="PQQ"/>
    <property type="match status" value="6"/>
</dbReference>
<dbReference type="SUPFAM" id="SSF50998">
    <property type="entry name" value="Quinoprotein alcohol dehydrogenase-like"/>
    <property type="match status" value="2"/>
</dbReference>